<protein>
    <recommendedName>
        <fullName evidence="4">CCHC-type domain-containing protein</fullName>
    </recommendedName>
</protein>
<dbReference type="GO" id="GO:0008270">
    <property type="term" value="F:zinc ion binding"/>
    <property type="evidence" value="ECO:0007669"/>
    <property type="project" value="UniProtKB-KW"/>
</dbReference>
<evidence type="ECO:0000313" key="5">
    <source>
        <dbReference type="EMBL" id="KAK7038718.1"/>
    </source>
</evidence>
<dbReference type="SMART" id="SM00343">
    <property type="entry name" value="ZnF_C2HC"/>
    <property type="match status" value="2"/>
</dbReference>
<dbReference type="Proteomes" id="UP001383192">
    <property type="component" value="Unassembled WGS sequence"/>
</dbReference>
<dbReference type="EMBL" id="JAYKXP010000043">
    <property type="protein sequence ID" value="KAK7038718.1"/>
    <property type="molecule type" value="Genomic_DNA"/>
</dbReference>
<dbReference type="Gene3D" id="4.10.60.10">
    <property type="entry name" value="Zinc finger, CCHC-type"/>
    <property type="match status" value="1"/>
</dbReference>
<evidence type="ECO:0000256" key="1">
    <source>
        <dbReference type="ARBA" id="ARBA00022664"/>
    </source>
</evidence>
<evidence type="ECO:0000256" key="3">
    <source>
        <dbReference type="SAM" id="MobiDB-lite"/>
    </source>
</evidence>
<keyword evidence="2" id="KW-0862">Zinc</keyword>
<reference evidence="5 6" key="1">
    <citation type="submission" date="2024-01" db="EMBL/GenBank/DDBJ databases">
        <title>A draft genome for a cacao thread blight-causing isolate of Paramarasmius palmivorus.</title>
        <authorList>
            <person name="Baruah I.K."/>
            <person name="Bukari Y."/>
            <person name="Amoako-Attah I."/>
            <person name="Meinhardt L.W."/>
            <person name="Bailey B.A."/>
            <person name="Cohen S.P."/>
        </authorList>
    </citation>
    <scope>NUCLEOTIDE SEQUENCE [LARGE SCALE GENOMIC DNA]</scope>
    <source>
        <strain evidence="5 6">GH-12</strain>
    </source>
</reference>
<dbReference type="GO" id="GO:0006397">
    <property type="term" value="P:mRNA processing"/>
    <property type="evidence" value="ECO:0007669"/>
    <property type="project" value="UniProtKB-KW"/>
</dbReference>
<dbReference type="InterPro" id="IPR001878">
    <property type="entry name" value="Znf_CCHC"/>
</dbReference>
<dbReference type="GO" id="GO:0003676">
    <property type="term" value="F:nucleic acid binding"/>
    <property type="evidence" value="ECO:0007669"/>
    <property type="project" value="InterPro"/>
</dbReference>
<keyword evidence="6" id="KW-1185">Reference proteome</keyword>
<feature type="domain" description="CCHC-type" evidence="4">
    <location>
        <begin position="262"/>
        <end position="275"/>
    </location>
</feature>
<accession>A0AAW0CM23</accession>
<dbReference type="InterPro" id="IPR036875">
    <property type="entry name" value="Znf_CCHC_sf"/>
</dbReference>
<sequence>MSNSKSSDISTAPTYASVTAGNDFANQVTERFIQAQQERLDLERSLDYRLAEIHPQSPYTEHKRVIGEILQWKPFHDIVESTLINHVARYTRVTQVCDMIETRKALKEALTGLEALLDHATDELYNAEFLEALQSERRKVSTCDELLNTPFRNPIFPTPPPTTSSPSNSHSSTSAVSGSPQPTAPRRPTATELAAWKTKQPSRSALRQPYSKGPSKTVSFSRTGRPFKPGVPLLDEKRGSPRSASPRSSSSNERLPHSRTACHRCHESGHFAKDCSLYKCKVCLKYRPGHYIRQCPERGGSGYEKWDDDDFDDSAISNITSEPYGAY</sequence>
<organism evidence="5 6">
    <name type="scientific">Paramarasmius palmivorus</name>
    <dbReference type="NCBI Taxonomy" id="297713"/>
    <lineage>
        <taxon>Eukaryota</taxon>
        <taxon>Fungi</taxon>
        <taxon>Dikarya</taxon>
        <taxon>Basidiomycota</taxon>
        <taxon>Agaricomycotina</taxon>
        <taxon>Agaricomycetes</taxon>
        <taxon>Agaricomycetidae</taxon>
        <taxon>Agaricales</taxon>
        <taxon>Marasmiineae</taxon>
        <taxon>Marasmiaceae</taxon>
        <taxon>Paramarasmius</taxon>
    </lineage>
</organism>
<dbReference type="Pfam" id="PF00098">
    <property type="entry name" value="zf-CCHC"/>
    <property type="match status" value="1"/>
</dbReference>
<keyword evidence="1" id="KW-0507">mRNA processing</keyword>
<keyword evidence="2" id="KW-0863">Zinc-finger</keyword>
<dbReference type="AlphaFoldDB" id="A0AAW0CM23"/>
<dbReference type="PROSITE" id="PS50158">
    <property type="entry name" value="ZF_CCHC"/>
    <property type="match status" value="1"/>
</dbReference>
<proteinExistence type="predicted"/>
<feature type="compositionally biased region" description="Low complexity" evidence="3">
    <location>
        <begin position="164"/>
        <end position="191"/>
    </location>
</feature>
<dbReference type="SUPFAM" id="SSF57756">
    <property type="entry name" value="Retrovirus zinc finger-like domains"/>
    <property type="match status" value="1"/>
</dbReference>
<feature type="region of interest" description="Disordered" evidence="3">
    <location>
        <begin position="150"/>
        <end position="259"/>
    </location>
</feature>
<feature type="compositionally biased region" description="Low complexity" evidence="3">
    <location>
        <begin position="241"/>
        <end position="251"/>
    </location>
</feature>
<comment type="caution">
    <text evidence="5">The sequence shown here is derived from an EMBL/GenBank/DDBJ whole genome shotgun (WGS) entry which is preliminary data.</text>
</comment>
<gene>
    <name evidence="5" type="ORF">VNI00_010602</name>
</gene>
<evidence type="ECO:0000313" key="6">
    <source>
        <dbReference type="Proteomes" id="UP001383192"/>
    </source>
</evidence>
<evidence type="ECO:0000259" key="4">
    <source>
        <dbReference type="PROSITE" id="PS50158"/>
    </source>
</evidence>
<name>A0AAW0CM23_9AGAR</name>
<evidence type="ECO:0000256" key="2">
    <source>
        <dbReference type="PROSITE-ProRule" id="PRU00047"/>
    </source>
</evidence>
<keyword evidence="2" id="KW-0479">Metal-binding</keyword>